<name>A0AAV7TDT0_PLEWA</name>
<organism evidence="1 2">
    <name type="scientific">Pleurodeles waltl</name>
    <name type="common">Iberian ribbed newt</name>
    <dbReference type="NCBI Taxonomy" id="8319"/>
    <lineage>
        <taxon>Eukaryota</taxon>
        <taxon>Metazoa</taxon>
        <taxon>Chordata</taxon>
        <taxon>Craniata</taxon>
        <taxon>Vertebrata</taxon>
        <taxon>Euteleostomi</taxon>
        <taxon>Amphibia</taxon>
        <taxon>Batrachia</taxon>
        <taxon>Caudata</taxon>
        <taxon>Salamandroidea</taxon>
        <taxon>Salamandridae</taxon>
        <taxon>Pleurodelinae</taxon>
        <taxon>Pleurodeles</taxon>
    </lineage>
</organism>
<evidence type="ECO:0000313" key="1">
    <source>
        <dbReference type="EMBL" id="KAJ1174583.1"/>
    </source>
</evidence>
<dbReference type="EMBL" id="JANPWB010000007">
    <property type="protein sequence ID" value="KAJ1174583.1"/>
    <property type="molecule type" value="Genomic_DNA"/>
</dbReference>
<keyword evidence="2" id="KW-1185">Reference proteome</keyword>
<gene>
    <name evidence="1" type="ORF">NDU88_006403</name>
</gene>
<dbReference type="AlphaFoldDB" id="A0AAV7TDT0"/>
<comment type="caution">
    <text evidence="1">The sequence shown here is derived from an EMBL/GenBank/DDBJ whole genome shotgun (WGS) entry which is preliminary data.</text>
</comment>
<reference evidence="1" key="1">
    <citation type="journal article" date="2022" name="bioRxiv">
        <title>Sequencing and chromosome-scale assembly of the giantPleurodeles waltlgenome.</title>
        <authorList>
            <person name="Brown T."/>
            <person name="Elewa A."/>
            <person name="Iarovenko S."/>
            <person name="Subramanian E."/>
            <person name="Araus A.J."/>
            <person name="Petzold A."/>
            <person name="Susuki M."/>
            <person name="Suzuki K.-i.T."/>
            <person name="Hayashi T."/>
            <person name="Toyoda A."/>
            <person name="Oliveira C."/>
            <person name="Osipova E."/>
            <person name="Leigh N.D."/>
            <person name="Simon A."/>
            <person name="Yun M.H."/>
        </authorList>
    </citation>
    <scope>NUCLEOTIDE SEQUENCE</scope>
    <source>
        <strain evidence="1">20211129_DDA</strain>
        <tissue evidence="1">Liver</tissue>
    </source>
</reference>
<protein>
    <submittedName>
        <fullName evidence="1">Uncharacterized protein</fullName>
    </submittedName>
</protein>
<sequence length="159" mass="17658">MGQQKEASDGVNLLNNVETESTNDKGVGATQNVSVLLAALTPSASAQISSESTQEIRSNFGEHRQGQTQTTMTMMASRTTELQTNSMETLLQQIVEELRVMTICQEDAHKRKNNEQLSQNNVDIQLLTSKLIEVEKNFRPRGRQAELAMLDYQTLVGTD</sequence>
<accession>A0AAV7TDT0</accession>
<proteinExistence type="predicted"/>
<dbReference type="Proteomes" id="UP001066276">
    <property type="component" value="Chromosome 4_1"/>
</dbReference>
<evidence type="ECO:0000313" key="2">
    <source>
        <dbReference type="Proteomes" id="UP001066276"/>
    </source>
</evidence>